<dbReference type="Proteomes" id="UP001052655">
    <property type="component" value="Unassembled WGS sequence"/>
</dbReference>
<dbReference type="GeneID" id="91549024"/>
<dbReference type="InterPro" id="IPR035172">
    <property type="entry name" value="DUF5302"/>
</dbReference>
<proteinExistence type="predicted"/>
<keyword evidence="3" id="KW-1185">Reference proteome</keyword>
<gene>
    <name evidence="2" type="ORF">Sdagh_15940</name>
</gene>
<name>A0ABQ3PXX6_9ACTN</name>
<dbReference type="RefSeq" id="WP_189419391.1">
    <property type="nucleotide sequence ID" value="NZ_BMTC01000004.1"/>
</dbReference>
<accession>A0ABQ3PXX6</accession>
<dbReference type="Pfam" id="PF17227">
    <property type="entry name" value="DUF5302"/>
    <property type="match status" value="1"/>
</dbReference>
<dbReference type="EMBL" id="BNDX01000007">
    <property type="protein sequence ID" value="GHI29864.1"/>
    <property type="molecule type" value="Genomic_DNA"/>
</dbReference>
<protein>
    <recommendedName>
        <fullName evidence="4">DUF5302 domain-containing protein</fullName>
    </recommendedName>
</protein>
<feature type="region of interest" description="Disordered" evidence="1">
    <location>
        <begin position="1"/>
        <end position="68"/>
    </location>
</feature>
<organism evidence="2 3">
    <name type="scientific">Streptomyces daghestanicus</name>
    <dbReference type="NCBI Taxonomy" id="66885"/>
    <lineage>
        <taxon>Bacteria</taxon>
        <taxon>Bacillati</taxon>
        <taxon>Actinomycetota</taxon>
        <taxon>Actinomycetes</taxon>
        <taxon>Kitasatosporales</taxon>
        <taxon>Streptomycetaceae</taxon>
        <taxon>Streptomyces</taxon>
    </lineage>
</organism>
<comment type="caution">
    <text evidence="2">The sequence shown here is derived from an EMBL/GenBank/DDBJ whole genome shotgun (WGS) entry which is preliminary data.</text>
</comment>
<reference evidence="2" key="1">
    <citation type="submission" date="2024-05" db="EMBL/GenBank/DDBJ databases">
        <title>Whole genome shotgun sequence of Streptomyces daghestanicus NBRC 12762.</title>
        <authorList>
            <person name="Komaki H."/>
            <person name="Tamura T."/>
        </authorList>
    </citation>
    <scope>NUCLEOTIDE SEQUENCE</scope>
    <source>
        <strain evidence="2">NBRC 12762</strain>
    </source>
</reference>
<evidence type="ECO:0000313" key="3">
    <source>
        <dbReference type="Proteomes" id="UP001052655"/>
    </source>
</evidence>
<evidence type="ECO:0008006" key="4">
    <source>
        <dbReference type="Google" id="ProtNLM"/>
    </source>
</evidence>
<sequence length="68" mass="7572">MTDTPETPETPETEKETVDSETKRKFQEALQRKAGVSRSQQAHQDGRLKAKGTGGPKGQSRNFRRKSG</sequence>
<evidence type="ECO:0000256" key="1">
    <source>
        <dbReference type="SAM" id="MobiDB-lite"/>
    </source>
</evidence>
<feature type="compositionally biased region" description="Basic and acidic residues" evidence="1">
    <location>
        <begin position="12"/>
        <end position="31"/>
    </location>
</feature>
<evidence type="ECO:0000313" key="2">
    <source>
        <dbReference type="EMBL" id="GHI29864.1"/>
    </source>
</evidence>